<dbReference type="PANTHER" id="PTHR11831:SF4">
    <property type="entry name" value="SMALL RIBOSOMAL SUBUNIT PROTEIN US4M"/>
    <property type="match status" value="1"/>
</dbReference>
<dbReference type="SUPFAM" id="SSF55174">
    <property type="entry name" value="Alpha-L RNA-binding motif"/>
    <property type="match status" value="1"/>
</dbReference>
<feature type="region of interest" description="Disordered" evidence="9">
    <location>
        <begin position="35"/>
        <end position="58"/>
    </location>
</feature>
<evidence type="ECO:0000313" key="13">
    <source>
        <dbReference type="Proteomes" id="UP001595685"/>
    </source>
</evidence>
<dbReference type="Gene3D" id="1.10.1050.10">
    <property type="entry name" value="Ribosomal Protein S4 Delta 41, Chain A, domain 1"/>
    <property type="match status" value="1"/>
</dbReference>
<evidence type="ECO:0000256" key="3">
    <source>
        <dbReference type="ARBA" id="ARBA00022884"/>
    </source>
</evidence>
<dbReference type="InterPro" id="IPR036986">
    <property type="entry name" value="S4_RNA-bd_sf"/>
</dbReference>
<dbReference type="SMART" id="SM01390">
    <property type="entry name" value="Ribosomal_S4"/>
    <property type="match status" value="1"/>
</dbReference>
<comment type="caution">
    <text evidence="12">The sequence shown here is derived from an EMBL/GenBank/DDBJ whole genome shotgun (WGS) entry which is preliminary data.</text>
</comment>
<dbReference type="PANTHER" id="PTHR11831">
    <property type="entry name" value="30S 40S RIBOSOMAL PROTEIN"/>
    <property type="match status" value="1"/>
</dbReference>
<protein>
    <recommendedName>
        <fullName evidence="6 7">Small ribosomal subunit protein uS4</fullName>
    </recommendedName>
</protein>
<proteinExistence type="inferred from homology"/>
<reference evidence="13" key="1">
    <citation type="journal article" date="2019" name="Int. J. Syst. Evol. Microbiol.">
        <title>The Global Catalogue of Microorganisms (GCM) 10K type strain sequencing project: providing services to taxonomists for standard genome sequencing and annotation.</title>
        <authorList>
            <consortium name="The Broad Institute Genomics Platform"/>
            <consortium name="The Broad Institute Genome Sequencing Center for Infectious Disease"/>
            <person name="Wu L."/>
            <person name="Ma J."/>
        </authorList>
    </citation>
    <scope>NUCLEOTIDE SEQUENCE [LARGE SCALE GENOMIC DNA]</scope>
    <source>
        <strain evidence="13">NCAIM B.02333</strain>
    </source>
</reference>
<dbReference type="RefSeq" id="WP_376984224.1">
    <property type="nucleotide sequence ID" value="NZ_JBHRWW010000016.1"/>
</dbReference>
<organism evidence="12 13">
    <name type="scientific">Aquipuribacter hungaricus</name>
    <dbReference type="NCBI Taxonomy" id="545624"/>
    <lineage>
        <taxon>Bacteria</taxon>
        <taxon>Bacillati</taxon>
        <taxon>Actinomycetota</taxon>
        <taxon>Actinomycetes</taxon>
        <taxon>Micrococcales</taxon>
        <taxon>Intrasporangiaceae</taxon>
        <taxon>Aquipuribacter</taxon>
    </lineage>
</organism>
<dbReference type="Pfam" id="PF01479">
    <property type="entry name" value="S4"/>
    <property type="match status" value="1"/>
</dbReference>
<evidence type="ECO:0000259" key="11">
    <source>
        <dbReference type="SMART" id="SM01390"/>
    </source>
</evidence>
<evidence type="ECO:0000313" key="12">
    <source>
        <dbReference type="EMBL" id="MFC3690124.1"/>
    </source>
</evidence>
<feature type="domain" description="Small ribosomal subunit protein uS4 N-terminal" evidence="11">
    <location>
        <begin position="16"/>
        <end position="104"/>
    </location>
</feature>
<dbReference type="SMART" id="SM00363">
    <property type="entry name" value="S4"/>
    <property type="match status" value="1"/>
</dbReference>
<dbReference type="CDD" id="cd00165">
    <property type="entry name" value="S4"/>
    <property type="match status" value="1"/>
</dbReference>
<accession>A0ABV7WL59</accession>
<dbReference type="InterPro" id="IPR002942">
    <property type="entry name" value="S4_RNA-bd"/>
</dbReference>
<evidence type="ECO:0000259" key="10">
    <source>
        <dbReference type="SMART" id="SM00363"/>
    </source>
</evidence>
<dbReference type="GO" id="GO:0005840">
    <property type="term" value="C:ribosome"/>
    <property type="evidence" value="ECO:0007669"/>
    <property type="project" value="UniProtKB-KW"/>
</dbReference>
<evidence type="ECO:0000256" key="9">
    <source>
        <dbReference type="SAM" id="MobiDB-lite"/>
    </source>
</evidence>
<evidence type="ECO:0000256" key="5">
    <source>
        <dbReference type="ARBA" id="ARBA00023274"/>
    </source>
</evidence>
<keyword evidence="5 7" id="KW-0687">Ribonucleoprotein</keyword>
<sequence length="216" mass="23889">MGKHRLPEPVLRRHVRTSGSMSKLSRALGIALTPASVGPLERRPYPPGQHGRSRRKESDYRLRLLEKQRLRAQYAVSEAQLRRTLATASRSGAKTGEVLVEELERRLDAVVLRSGIARTVQQARQFVSHGHVQVNGRTVDRPSYRVEVLDVVRVAPASRSLAPFVVAAAGGNAPEHVPPHLEVVLPALTVGVVARPRRAELPVVCDEQLVVEHYSR</sequence>
<evidence type="ECO:0000256" key="8">
    <source>
        <dbReference type="RuleBase" id="RU003699"/>
    </source>
</evidence>
<keyword evidence="2 7" id="KW-0699">rRNA-binding</keyword>
<keyword evidence="4 7" id="KW-0689">Ribosomal protein</keyword>
<keyword evidence="13" id="KW-1185">Reference proteome</keyword>
<evidence type="ECO:0000256" key="4">
    <source>
        <dbReference type="ARBA" id="ARBA00022980"/>
    </source>
</evidence>
<comment type="subunit">
    <text evidence="7">Part of the 30S ribosomal subunit. Contacts protein S5. The interaction surface between S4 and S5 is involved in control of translational fidelity.</text>
</comment>
<dbReference type="Gene3D" id="3.10.290.10">
    <property type="entry name" value="RNA-binding S4 domain"/>
    <property type="match status" value="1"/>
</dbReference>
<comment type="function">
    <text evidence="7">One of the primary rRNA binding proteins, it binds directly to 16S rRNA where it nucleates assembly of the body of the 30S subunit.</text>
</comment>
<dbReference type="InterPro" id="IPR018079">
    <property type="entry name" value="Ribosomal_uS4_CS"/>
</dbReference>
<evidence type="ECO:0000256" key="7">
    <source>
        <dbReference type="HAMAP-Rule" id="MF_01306"/>
    </source>
</evidence>
<dbReference type="Pfam" id="PF00163">
    <property type="entry name" value="Ribosomal_S4"/>
    <property type="match status" value="1"/>
</dbReference>
<dbReference type="PROSITE" id="PS50889">
    <property type="entry name" value="S4"/>
    <property type="match status" value="1"/>
</dbReference>
<evidence type="ECO:0000256" key="6">
    <source>
        <dbReference type="ARBA" id="ARBA00035254"/>
    </source>
</evidence>
<comment type="function">
    <text evidence="7">With S5 and S12 plays an important role in translational accuracy.</text>
</comment>
<dbReference type="InterPro" id="IPR005709">
    <property type="entry name" value="Ribosomal_uS4_bac-type"/>
</dbReference>
<keyword evidence="3 7" id="KW-0694">RNA-binding</keyword>
<dbReference type="InterPro" id="IPR022801">
    <property type="entry name" value="Ribosomal_uS4"/>
</dbReference>
<evidence type="ECO:0000256" key="2">
    <source>
        <dbReference type="ARBA" id="ARBA00022730"/>
    </source>
</evidence>
<feature type="domain" description="RNA-binding S4" evidence="10">
    <location>
        <begin position="105"/>
        <end position="167"/>
    </location>
</feature>
<dbReference type="NCBIfam" id="TIGR01017">
    <property type="entry name" value="rpsD_bact"/>
    <property type="match status" value="1"/>
</dbReference>
<dbReference type="InterPro" id="IPR001912">
    <property type="entry name" value="Ribosomal_uS4_N"/>
</dbReference>
<comment type="similarity">
    <text evidence="1 7 8">Belongs to the universal ribosomal protein uS4 family.</text>
</comment>
<gene>
    <name evidence="7 12" type="primary">rpsD</name>
    <name evidence="12" type="ORF">ACFOLH_17390</name>
</gene>
<dbReference type="Proteomes" id="UP001595685">
    <property type="component" value="Unassembled WGS sequence"/>
</dbReference>
<evidence type="ECO:0000256" key="1">
    <source>
        <dbReference type="ARBA" id="ARBA00007465"/>
    </source>
</evidence>
<name>A0ABV7WL59_9MICO</name>
<dbReference type="PROSITE" id="PS00632">
    <property type="entry name" value="RIBOSOMAL_S4"/>
    <property type="match status" value="1"/>
</dbReference>
<dbReference type="EMBL" id="JBHRWW010000016">
    <property type="protein sequence ID" value="MFC3690124.1"/>
    <property type="molecule type" value="Genomic_DNA"/>
</dbReference>
<dbReference type="NCBIfam" id="NF003717">
    <property type="entry name" value="PRK05327.1"/>
    <property type="match status" value="1"/>
</dbReference>
<dbReference type="HAMAP" id="MF_01306_B">
    <property type="entry name" value="Ribosomal_uS4_B"/>
    <property type="match status" value="1"/>
</dbReference>